<protein>
    <recommendedName>
        <fullName evidence="3">Lipoprotein</fullName>
    </recommendedName>
</protein>
<dbReference type="Proteomes" id="UP000192408">
    <property type="component" value="Unassembled WGS sequence"/>
</dbReference>
<evidence type="ECO:0000313" key="1">
    <source>
        <dbReference type="EMBL" id="SMB84805.1"/>
    </source>
</evidence>
<organism evidence="1 2">
    <name type="scientific">Pasteurella testudinis DSM 23072</name>
    <dbReference type="NCBI Taxonomy" id="1122938"/>
    <lineage>
        <taxon>Bacteria</taxon>
        <taxon>Pseudomonadati</taxon>
        <taxon>Pseudomonadota</taxon>
        <taxon>Gammaproteobacteria</taxon>
        <taxon>Pasteurellales</taxon>
        <taxon>Pasteurellaceae</taxon>
        <taxon>Pasteurella</taxon>
    </lineage>
</organism>
<dbReference type="EMBL" id="FWWV01000016">
    <property type="protein sequence ID" value="SMB84805.1"/>
    <property type="molecule type" value="Genomic_DNA"/>
</dbReference>
<dbReference type="AlphaFoldDB" id="A0A1W1UUJ2"/>
<dbReference type="PROSITE" id="PS51257">
    <property type="entry name" value="PROKAR_LIPOPROTEIN"/>
    <property type="match status" value="1"/>
</dbReference>
<evidence type="ECO:0000313" key="2">
    <source>
        <dbReference type="Proteomes" id="UP000192408"/>
    </source>
</evidence>
<accession>A0A1W1UUJ2</accession>
<proteinExistence type="predicted"/>
<keyword evidence="2" id="KW-1185">Reference proteome</keyword>
<reference evidence="2" key="1">
    <citation type="submission" date="2017-04" db="EMBL/GenBank/DDBJ databases">
        <authorList>
            <person name="Varghese N."/>
            <person name="Submissions S."/>
        </authorList>
    </citation>
    <scope>NUCLEOTIDE SEQUENCE [LARGE SCALE GENOMIC DNA]</scope>
    <source>
        <strain evidence="2">DSM 23072</strain>
    </source>
</reference>
<sequence>MKSMKKLILFSLSSVLLISCSNSTKQVTANDLVGEWSCKTEYKDVRVGTVDLLTLNVDGSMRNENYIFDHHIRSILLDQPIEDYFSSPFKYLQTNIGKWSLDNNQLTYNLKPVSVKRIIFPSIWKGIQELDLIKEKEAELFNIYSSSEDKDKPLKLEFKRFIKNGFIVTQKLSNRSYDSICTSKQAAKYEFNERLEVYKQIHNIK</sequence>
<name>A0A1W1UUJ2_9PAST</name>
<dbReference type="STRING" id="1122938.SAMN05660772_02351"/>
<evidence type="ECO:0008006" key="3">
    <source>
        <dbReference type="Google" id="ProtNLM"/>
    </source>
</evidence>
<gene>
    <name evidence="1" type="ORF">SAMN05660772_02351</name>
</gene>